<comment type="similarity">
    <text evidence="1">Belongs to the 'phage' integrase family.</text>
</comment>
<dbReference type="PANTHER" id="PTHR30349">
    <property type="entry name" value="PHAGE INTEGRASE-RELATED"/>
    <property type="match status" value="1"/>
</dbReference>
<organism evidence="6 7">
    <name type="scientific">Chryseobacterium lacus</name>
    <dbReference type="NCBI Taxonomy" id="2058346"/>
    <lineage>
        <taxon>Bacteria</taxon>
        <taxon>Pseudomonadati</taxon>
        <taxon>Bacteroidota</taxon>
        <taxon>Flavobacteriia</taxon>
        <taxon>Flavobacteriales</taxon>
        <taxon>Weeksellaceae</taxon>
        <taxon>Chryseobacterium group</taxon>
        <taxon>Chryseobacterium</taxon>
    </lineage>
</organism>
<dbReference type="GO" id="GO:0015074">
    <property type="term" value="P:DNA integration"/>
    <property type="evidence" value="ECO:0007669"/>
    <property type="project" value="InterPro"/>
</dbReference>
<comment type="caution">
    <text evidence="6">The sequence shown here is derived from an EMBL/GenBank/DDBJ whole genome shotgun (WGS) entry which is preliminary data.</text>
</comment>
<sequence>MQKQYFISIVLDRRRIKKDGTFPVRLRVFMPETKKQKLYNTVFSFTEKDFKNIWESGKVKREYKELKAELHSLERKAEEVAKDLPTFTFEDFERLMFGSTGTKRNVAFFFDKIIEEFTKKGSISTAKGYNDAYNCISRYAKGKDLNFKDITVSFLEGFEKFCINDESKSITTVSMYTRNLRAVFNRAITEKVISNEVYPFGKNKYKIKTSAKVKKALTAEEVKILFQGSPKTPEQQQAKAFWFFSYLCNGMNVKDIIELRCKDVDDEKITFVRSKTEKTTSDVKAIEVYLNDYSRKVIDEYGNKCQSPKDYVFPVLSKGMSSEVQRQKKLNFISFINDHFDKYAKGLGFKDRITTYWARHTFSTVAINKGMSIEFVGEALGHTDIKTTMNYFKGFEKDSKKKITDLLLDFQ</sequence>
<dbReference type="OrthoDB" id="1094492at2"/>
<dbReference type="Pfam" id="PF00589">
    <property type="entry name" value="Phage_integrase"/>
    <property type="match status" value="1"/>
</dbReference>
<dbReference type="PANTHER" id="PTHR30349:SF64">
    <property type="entry name" value="PROPHAGE INTEGRASE INTD-RELATED"/>
    <property type="match status" value="1"/>
</dbReference>
<evidence type="ECO:0000256" key="1">
    <source>
        <dbReference type="ARBA" id="ARBA00008857"/>
    </source>
</evidence>
<evidence type="ECO:0000259" key="5">
    <source>
        <dbReference type="PROSITE" id="PS51898"/>
    </source>
</evidence>
<dbReference type="GO" id="GO:0003677">
    <property type="term" value="F:DNA binding"/>
    <property type="evidence" value="ECO:0007669"/>
    <property type="project" value="UniProtKB-KW"/>
</dbReference>
<dbReference type="Pfam" id="PF13102">
    <property type="entry name" value="Phage_int_SAM_5"/>
    <property type="match status" value="1"/>
</dbReference>
<proteinExistence type="inferred from homology"/>
<dbReference type="InterPro" id="IPR013762">
    <property type="entry name" value="Integrase-like_cat_sf"/>
</dbReference>
<evidence type="ECO:0000313" key="6">
    <source>
        <dbReference type="EMBL" id="RCU42457.1"/>
    </source>
</evidence>
<evidence type="ECO:0000256" key="3">
    <source>
        <dbReference type="ARBA" id="ARBA00023172"/>
    </source>
</evidence>
<keyword evidence="3" id="KW-0233">DNA recombination</keyword>
<evidence type="ECO:0000256" key="4">
    <source>
        <dbReference type="SAM" id="Coils"/>
    </source>
</evidence>
<dbReference type="GO" id="GO:0006310">
    <property type="term" value="P:DNA recombination"/>
    <property type="evidence" value="ECO:0007669"/>
    <property type="project" value="UniProtKB-KW"/>
</dbReference>
<gene>
    <name evidence="6" type="ORF">DQ356_08975</name>
</gene>
<dbReference type="InterPro" id="IPR011010">
    <property type="entry name" value="DNA_brk_join_enz"/>
</dbReference>
<dbReference type="PROSITE" id="PS51898">
    <property type="entry name" value="TYR_RECOMBINASE"/>
    <property type="match status" value="1"/>
</dbReference>
<evidence type="ECO:0000256" key="2">
    <source>
        <dbReference type="ARBA" id="ARBA00023125"/>
    </source>
</evidence>
<name>A0A368MW55_9FLAO</name>
<dbReference type="Proteomes" id="UP000252172">
    <property type="component" value="Unassembled WGS sequence"/>
</dbReference>
<dbReference type="InterPro" id="IPR002104">
    <property type="entry name" value="Integrase_catalytic"/>
</dbReference>
<dbReference type="InterPro" id="IPR010998">
    <property type="entry name" value="Integrase_recombinase_N"/>
</dbReference>
<evidence type="ECO:0000313" key="7">
    <source>
        <dbReference type="Proteomes" id="UP000252172"/>
    </source>
</evidence>
<keyword evidence="4" id="KW-0175">Coiled coil</keyword>
<feature type="domain" description="Tyr recombinase" evidence="5">
    <location>
        <begin position="212"/>
        <end position="405"/>
    </location>
</feature>
<dbReference type="Gene3D" id="1.10.443.10">
    <property type="entry name" value="Intergrase catalytic core"/>
    <property type="match status" value="1"/>
</dbReference>
<keyword evidence="7" id="KW-1185">Reference proteome</keyword>
<reference evidence="6 7" key="1">
    <citation type="submission" date="2018-07" db="EMBL/GenBank/DDBJ databases">
        <title>Chryseobacterium lacus sp. nov., isolated from lake water.</title>
        <authorList>
            <person name="Li C.-M."/>
        </authorList>
    </citation>
    <scope>NUCLEOTIDE SEQUENCE [LARGE SCALE GENOMIC DNA]</scope>
    <source>
        <strain evidence="6 7">YLOS41</strain>
    </source>
</reference>
<dbReference type="EMBL" id="QPIE01000006">
    <property type="protein sequence ID" value="RCU42457.1"/>
    <property type="molecule type" value="Genomic_DNA"/>
</dbReference>
<dbReference type="Gene3D" id="1.10.150.130">
    <property type="match status" value="1"/>
</dbReference>
<dbReference type="AlphaFoldDB" id="A0A368MW55"/>
<accession>A0A368MW55</accession>
<dbReference type="InterPro" id="IPR050090">
    <property type="entry name" value="Tyrosine_recombinase_XerCD"/>
</dbReference>
<dbReference type="SUPFAM" id="SSF56349">
    <property type="entry name" value="DNA breaking-rejoining enzymes"/>
    <property type="match status" value="1"/>
</dbReference>
<dbReference type="InterPro" id="IPR025269">
    <property type="entry name" value="SAM-like_dom"/>
</dbReference>
<dbReference type="RefSeq" id="WP_114304150.1">
    <property type="nucleotide sequence ID" value="NZ_QPIE01000006.1"/>
</dbReference>
<feature type="coiled-coil region" evidence="4">
    <location>
        <begin position="56"/>
        <end position="83"/>
    </location>
</feature>
<keyword evidence="2" id="KW-0238">DNA-binding</keyword>
<protein>
    <submittedName>
        <fullName evidence="6">Integrase</fullName>
    </submittedName>
</protein>